<dbReference type="PANTHER" id="PTHR17125:SF2">
    <property type="entry name" value="OUTER DENSE FIBER PROTEIN 1"/>
    <property type="match status" value="1"/>
</dbReference>
<gene>
    <name evidence="11" type="primary">Odf1</name>
    <name evidence="11" type="ORF">CATFUS_R07003</name>
</gene>
<reference evidence="11 12" key="1">
    <citation type="submission" date="2019-09" db="EMBL/GenBank/DDBJ databases">
        <title>Bird 10,000 Genomes (B10K) Project - Family phase.</title>
        <authorList>
            <person name="Zhang G."/>
        </authorList>
    </citation>
    <scope>NUCLEOTIDE SEQUENCE [LARGE SCALE GENOMIC DNA]</scope>
    <source>
        <strain evidence="11">B10K-DU-001-17</strain>
        <tissue evidence="11">Muscle</tissue>
    </source>
</reference>
<comment type="function">
    <text evidence="1">Component of the outer dense fibers (ODF) of spermatozoa. ODF are filamentous structures located on the outside of the axoneme in the midpiece and principal piece of the mammalian sperm tail and may help to maintain the passive elastic structures and elastic recoil of the sperm tail.</text>
</comment>
<feature type="domain" description="SHSP" evidence="10">
    <location>
        <begin position="27"/>
        <end position="80"/>
    </location>
</feature>
<evidence type="ECO:0000256" key="4">
    <source>
        <dbReference type="ARBA" id="ARBA00019020"/>
    </source>
</evidence>
<comment type="caution">
    <text evidence="11">The sequence shown here is derived from an EMBL/GenBank/DDBJ whole genome shotgun (WGS) entry which is preliminary data.</text>
</comment>
<evidence type="ECO:0000256" key="9">
    <source>
        <dbReference type="ARBA" id="ARBA00023069"/>
    </source>
</evidence>
<evidence type="ECO:0000256" key="2">
    <source>
        <dbReference type="ARBA" id="ARBA00004230"/>
    </source>
</evidence>
<dbReference type="InterPro" id="IPR002068">
    <property type="entry name" value="A-crystallin/Hsp20_dom"/>
</dbReference>
<dbReference type="GO" id="GO:0031514">
    <property type="term" value="C:motile cilium"/>
    <property type="evidence" value="ECO:0007669"/>
    <property type="project" value="UniProtKB-SubCell"/>
</dbReference>
<evidence type="ECO:0000256" key="6">
    <source>
        <dbReference type="ARBA" id="ARBA00022782"/>
    </source>
</evidence>
<evidence type="ECO:0000256" key="3">
    <source>
        <dbReference type="ARBA" id="ARBA00004300"/>
    </source>
</evidence>
<dbReference type="AlphaFoldDB" id="A0A7L2D925"/>
<evidence type="ECO:0000313" key="11">
    <source>
        <dbReference type="EMBL" id="NXQ46159.1"/>
    </source>
</evidence>
<organism evidence="11 12">
    <name type="scientific">Catharus fuscescens</name>
    <name type="common">Veery</name>
    <name type="synonym">Turdus fuscescens</name>
    <dbReference type="NCBI Taxonomy" id="159581"/>
    <lineage>
        <taxon>Eukaryota</taxon>
        <taxon>Metazoa</taxon>
        <taxon>Chordata</taxon>
        <taxon>Craniata</taxon>
        <taxon>Vertebrata</taxon>
        <taxon>Euteleostomi</taxon>
        <taxon>Archelosauria</taxon>
        <taxon>Archosauria</taxon>
        <taxon>Dinosauria</taxon>
        <taxon>Saurischia</taxon>
        <taxon>Theropoda</taxon>
        <taxon>Coelurosauria</taxon>
        <taxon>Aves</taxon>
        <taxon>Neognathae</taxon>
        <taxon>Neoaves</taxon>
        <taxon>Telluraves</taxon>
        <taxon>Australaves</taxon>
        <taxon>Passeriformes</taxon>
        <taxon>Turdidae</taxon>
        <taxon>Catharus</taxon>
    </lineage>
</organism>
<name>A0A7L2D925_CATFU</name>
<dbReference type="InterPro" id="IPR008978">
    <property type="entry name" value="HSP20-like_chaperone"/>
</dbReference>
<dbReference type="GO" id="GO:0007283">
    <property type="term" value="P:spermatogenesis"/>
    <property type="evidence" value="ECO:0007669"/>
    <property type="project" value="UniProtKB-KW"/>
</dbReference>
<dbReference type="SUPFAM" id="SSF49764">
    <property type="entry name" value="HSP20-like chaperones"/>
    <property type="match status" value="1"/>
</dbReference>
<feature type="non-terminal residue" evidence="11">
    <location>
        <position position="1"/>
    </location>
</feature>
<dbReference type="Proteomes" id="UP000519684">
    <property type="component" value="Unassembled WGS sequence"/>
</dbReference>
<comment type="subcellular location">
    <subcellularLocation>
        <location evidence="2">Cell projection</location>
        <location evidence="2">Cilium</location>
        <location evidence="2">Flagellum</location>
    </subcellularLocation>
    <subcellularLocation>
        <location evidence="3">Cytoplasm</location>
        <location evidence="3">Cytoskeleton</location>
        <location evidence="3">Microtubule organizing center</location>
        <location evidence="3">Centrosome</location>
    </subcellularLocation>
</comment>
<evidence type="ECO:0000256" key="5">
    <source>
        <dbReference type="ARBA" id="ARBA00022473"/>
    </source>
</evidence>
<dbReference type="GO" id="GO:0030154">
    <property type="term" value="P:cell differentiation"/>
    <property type="evidence" value="ECO:0007669"/>
    <property type="project" value="UniProtKB-KW"/>
</dbReference>
<proteinExistence type="predicted"/>
<evidence type="ECO:0000313" key="12">
    <source>
        <dbReference type="Proteomes" id="UP000519684"/>
    </source>
</evidence>
<evidence type="ECO:0000256" key="8">
    <source>
        <dbReference type="ARBA" id="ARBA00022871"/>
    </source>
</evidence>
<evidence type="ECO:0000256" key="1">
    <source>
        <dbReference type="ARBA" id="ARBA00001979"/>
    </source>
</evidence>
<dbReference type="Gene3D" id="2.60.40.790">
    <property type="match status" value="1"/>
</dbReference>
<accession>A0A7L2D925</accession>
<feature type="non-terminal residue" evidence="11">
    <location>
        <position position="85"/>
    </location>
</feature>
<keyword evidence="12" id="KW-1185">Reference proteome</keyword>
<dbReference type="GO" id="GO:0099513">
    <property type="term" value="C:polymeric cytoskeletal fiber"/>
    <property type="evidence" value="ECO:0007669"/>
    <property type="project" value="InterPro"/>
</dbReference>
<keyword evidence="9" id="KW-0966">Cell projection</keyword>
<dbReference type="GO" id="GO:0005813">
    <property type="term" value="C:centrosome"/>
    <property type="evidence" value="ECO:0007669"/>
    <property type="project" value="UniProtKB-SubCell"/>
</dbReference>
<keyword evidence="7" id="KW-0282">Flagellum</keyword>
<keyword evidence="9" id="KW-0969">Cilium</keyword>
<keyword evidence="6" id="KW-0221">Differentiation</keyword>
<dbReference type="CDD" id="cd06526">
    <property type="entry name" value="metazoan_ACD"/>
    <property type="match status" value="1"/>
</dbReference>
<dbReference type="EMBL" id="VWYD01019609">
    <property type="protein sequence ID" value="NXQ46159.1"/>
    <property type="molecule type" value="Genomic_DNA"/>
</dbReference>
<dbReference type="InterPro" id="IPR037389">
    <property type="entry name" value="ODFP"/>
</dbReference>
<keyword evidence="8" id="KW-0744">Spermatogenesis</keyword>
<sequence length="85" mass="9373">SRAKRLGMLLSSSCCNLPCNLPCSLPCDVKCFDPHDVCVSVNDGKVTVHAEHKDECDTGLSKSCSYRRFTKEFSLPPGEEEVTYS</sequence>
<keyword evidence="5" id="KW-0217">Developmental protein</keyword>
<dbReference type="Pfam" id="PF00011">
    <property type="entry name" value="HSP20"/>
    <property type="match status" value="1"/>
</dbReference>
<evidence type="ECO:0000256" key="7">
    <source>
        <dbReference type="ARBA" id="ARBA00022846"/>
    </source>
</evidence>
<dbReference type="PANTHER" id="PTHR17125">
    <property type="entry name" value="OUTER DENSE FIBER PROTEIN 1"/>
    <property type="match status" value="1"/>
</dbReference>
<protein>
    <recommendedName>
        <fullName evidence="4">Outer dense fiber protein 1</fullName>
    </recommendedName>
</protein>
<evidence type="ECO:0000259" key="10">
    <source>
        <dbReference type="Pfam" id="PF00011"/>
    </source>
</evidence>